<evidence type="ECO:0000313" key="1">
    <source>
        <dbReference type="EMBL" id="KOO49934.1"/>
    </source>
</evidence>
<evidence type="ECO:0000313" key="2">
    <source>
        <dbReference type="Proteomes" id="UP000036867"/>
    </source>
</evidence>
<protein>
    <submittedName>
        <fullName evidence="1">Uncharacterized protein</fullName>
    </submittedName>
</protein>
<dbReference type="AlphaFoldDB" id="A0A0M0LFV0"/>
<dbReference type="Proteomes" id="UP000036867">
    <property type="component" value="Unassembled WGS sequence"/>
</dbReference>
<dbReference type="EMBL" id="LILB01000005">
    <property type="protein sequence ID" value="KOO49934.1"/>
    <property type="molecule type" value="Genomic_DNA"/>
</dbReference>
<organism evidence="1 2">
    <name type="scientific">Viridibacillus arvi</name>
    <dbReference type="NCBI Taxonomy" id="263475"/>
    <lineage>
        <taxon>Bacteria</taxon>
        <taxon>Bacillati</taxon>
        <taxon>Bacillota</taxon>
        <taxon>Bacilli</taxon>
        <taxon>Bacillales</taxon>
        <taxon>Caryophanaceae</taxon>
        <taxon>Viridibacillus</taxon>
    </lineage>
</organism>
<accession>A0A0M0LFV0</accession>
<gene>
    <name evidence="1" type="ORF">AMD00_16640</name>
</gene>
<comment type="caution">
    <text evidence="1">The sequence shown here is derived from an EMBL/GenBank/DDBJ whole genome shotgun (WGS) entry which is preliminary data.</text>
</comment>
<reference evidence="2" key="1">
    <citation type="submission" date="2015-08" db="EMBL/GenBank/DDBJ databases">
        <title>Fjat-10028 dsm 16317.</title>
        <authorList>
            <person name="Liu B."/>
            <person name="Wang J."/>
            <person name="Zhu Y."/>
            <person name="Liu G."/>
            <person name="Chen Q."/>
            <person name="Chen Z."/>
            <person name="Lan J."/>
            <person name="Che J."/>
            <person name="Ge C."/>
            <person name="Shi H."/>
            <person name="Pan Z."/>
            <person name="Liu X."/>
        </authorList>
    </citation>
    <scope>NUCLEOTIDE SEQUENCE [LARGE SCALE GENOMIC DNA]</scope>
    <source>
        <strain evidence="2">DSM 16317</strain>
    </source>
</reference>
<proteinExistence type="predicted"/>
<name>A0A0M0LFV0_9BACL</name>
<sequence length="68" mass="7796">MLGVNRQFAVPIRLCRNMTQVNITRIAALACANMVFDFCLICILLNETKKLTSPSNWLTSFWLLFSEN</sequence>
<keyword evidence="2" id="KW-1185">Reference proteome</keyword>